<evidence type="ECO:0000313" key="5">
    <source>
        <dbReference type="RefSeq" id="XP_025830339.1"/>
    </source>
</evidence>
<sequence>MEMHLVHRNKKFLGMEEALDHTDGLTVLAFFFQISEKENKPLNQILRHLPRVYHSDARVFFTSTFTLASILPKPKNMKRFYMYTGSLTTPPCSEAVTWIVFPNPMPVSNKQVNKFRSMLTHDNHTRLTCNFRCLQKINTRSIFYRKSSSQRRNSNPFSHRGSIHL</sequence>
<gene>
    <name evidence="5" type="primary">LOC112904460</name>
</gene>
<feature type="region of interest" description="Disordered" evidence="2">
    <location>
        <begin position="146"/>
        <end position="165"/>
    </location>
</feature>
<dbReference type="Pfam" id="PF00194">
    <property type="entry name" value="Carb_anhydrase"/>
    <property type="match status" value="1"/>
</dbReference>
<name>A0A7F5R4H7_AGRPL</name>
<feature type="domain" description="Alpha-carbonic anhydrase" evidence="3">
    <location>
        <begin position="1"/>
        <end position="146"/>
    </location>
</feature>
<evidence type="ECO:0000259" key="3">
    <source>
        <dbReference type="PROSITE" id="PS51144"/>
    </source>
</evidence>
<dbReference type="GO" id="GO:0005737">
    <property type="term" value="C:cytoplasm"/>
    <property type="evidence" value="ECO:0007669"/>
    <property type="project" value="TreeGrafter"/>
</dbReference>
<evidence type="ECO:0000313" key="4">
    <source>
        <dbReference type="Proteomes" id="UP000192223"/>
    </source>
</evidence>
<dbReference type="KEGG" id="apln:112904460"/>
<dbReference type="GeneID" id="112904460"/>
<organism evidence="4 5">
    <name type="scientific">Agrilus planipennis</name>
    <name type="common">Emerald ash borer</name>
    <name type="synonym">Agrilus marcopoli</name>
    <dbReference type="NCBI Taxonomy" id="224129"/>
    <lineage>
        <taxon>Eukaryota</taxon>
        <taxon>Metazoa</taxon>
        <taxon>Ecdysozoa</taxon>
        <taxon>Arthropoda</taxon>
        <taxon>Hexapoda</taxon>
        <taxon>Insecta</taxon>
        <taxon>Pterygota</taxon>
        <taxon>Neoptera</taxon>
        <taxon>Endopterygota</taxon>
        <taxon>Coleoptera</taxon>
        <taxon>Polyphaga</taxon>
        <taxon>Elateriformia</taxon>
        <taxon>Buprestoidea</taxon>
        <taxon>Buprestidae</taxon>
        <taxon>Agrilinae</taxon>
        <taxon>Agrilus</taxon>
    </lineage>
</organism>
<dbReference type="SMART" id="SM01057">
    <property type="entry name" value="Carb_anhydrase"/>
    <property type="match status" value="1"/>
</dbReference>
<proteinExistence type="inferred from homology"/>
<dbReference type="RefSeq" id="XP_025830339.1">
    <property type="nucleotide sequence ID" value="XM_025974554.1"/>
</dbReference>
<dbReference type="PANTHER" id="PTHR18952">
    <property type="entry name" value="CARBONIC ANHYDRASE"/>
    <property type="match status" value="1"/>
</dbReference>
<dbReference type="GO" id="GO:0004089">
    <property type="term" value="F:carbonate dehydratase activity"/>
    <property type="evidence" value="ECO:0007669"/>
    <property type="project" value="InterPro"/>
</dbReference>
<dbReference type="Proteomes" id="UP000192223">
    <property type="component" value="Unplaced"/>
</dbReference>
<protein>
    <submittedName>
        <fullName evidence="5">Carbonic anhydrase 15-like</fullName>
    </submittedName>
</protein>
<evidence type="ECO:0000256" key="1">
    <source>
        <dbReference type="ARBA" id="ARBA00010718"/>
    </source>
</evidence>
<dbReference type="GO" id="GO:0008270">
    <property type="term" value="F:zinc ion binding"/>
    <property type="evidence" value="ECO:0007669"/>
    <property type="project" value="InterPro"/>
</dbReference>
<dbReference type="InParanoid" id="A0A7F5R4H7"/>
<dbReference type="PROSITE" id="PS51144">
    <property type="entry name" value="ALPHA_CA_2"/>
    <property type="match status" value="1"/>
</dbReference>
<feature type="compositionally biased region" description="Polar residues" evidence="2">
    <location>
        <begin position="146"/>
        <end position="157"/>
    </location>
</feature>
<reference evidence="5" key="1">
    <citation type="submission" date="2025-08" db="UniProtKB">
        <authorList>
            <consortium name="RefSeq"/>
        </authorList>
    </citation>
    <scope>IDENTIFICATION</scope>
    <source>
        <tissue evidence="5">Entire body</tissue>
    </source>
</reference>
<dbReference type="InterPro" id="IPR036398">
    <property type="entry name" value="CA_dom_sf"/>
</dbReference>
<accession>A0A7F5R4H7</accession>
<keyword evidence="4" id="KW-1185">Reference proteome</keyword>
<comment type="similarity">
    <text evidence="1">Belongs to the alpha-carbonic anhydrase family.</text>
</comment>
<dbReference type="InterPro" id="IPR023561">
    <property type="entry name" value="Carbonic_anhydrase_a-class"/>
</dbReference>
<dbReference type="PANTHER" id="PTHR18952:SF137">
    <property type="entry name" value="CARBONIC ANHYDRASE"/>
    <property type="match status" value="1"/>
</dbReference>
<dbReference type="InterPro" id="IPR001148">
    <property type="entry name" value="CA_dom"/>
</dbReference>
<dbReference type="CDD" id="cd00326">
    <property type="entry name" value="alpha_CA"/>
    <property type="match status" value="1"/>
</dbReference>
<dbReference type="AlphaFoldDB" id="A0A7F5R4H7"/>
<dbReference type="Gene3D" id="3.10.200.10">
    <property type="entry name" value="Alpha carbonic anhydrase"/>
    <property type="match status" value="1"/>
</dbReference>
<evidence type="ECO:0000256" key="2">
    <source>
        <dbReference type="SAM" id="MobiDB-lite"/>
    </source>
</evidence>
<dbReference type="OrthoDB" id="429145at2759"/>
<dbReference type="SUPFAM" id="SSF51069">
    <property type="entry name" value="Carbonic anhydrase"/>
    <property type="match status" value="1"/>
</dbReference>